<sequence length="191" mass="21904">MATRQDNQQSEPSQESERTECERVRLEYFETAPCKVVASQEIAASPDRIFEIFLDAVSWTRWAMPITGVEWTSPFPLQVGSTRTVHMRGGMTGWEEFIAWEPGSRMAFRFNQTIKGGPEAFAEDYIVTDLGNGRSRVEWTMAMTFSGGSKRMTPLIQLAMRPMNAHMLRKFRKYVESDPALEEALDEFNPY</sequence>
<dbReference type="InterPro" id="IPR023393">
    <property type="entry name" value="START-like_dom_sf"/>
</dbReference>
<gene>
    <name evidence="1" type="ORF">UFOPK3046_01247</name>
    <name evidence="2" type="ORF">UFOPK4354_02032</name>
</gene>
<dbReference type="EMBL" id="CAFAAQ010000117">
    <property type="protein sequence ID" value="CAB4812549.1"/>
    <property type="molecule type" value="Genomic_DNA"/>
</dbReference>
<protein>
    <submittedName>
        <fullName evidence="2">Unannotated protein</fullName>
    </submittedName>
</protein>
<dbReference type="Gene3D" id="3.30.530.20">
    <property type="match status" value="1"/>
</dbReference>
<evidence type="ECO:0000313" key="2">
    <source>
        <dbReference type="EMBL" id="CAB5069373.1"/>
    </source>
</evidence>
<reference evidence="2" key="1">
    <citation type="submission" date="2020-05" db="EMBL/GenBank/DDBJ databases">
        <authorList>
            <person name="Chiriac C."/>
            <person name="Salcher M."/>
            <person name="Ghai R."/>
            <person name="Kavagutti S V."/>
        </authorList>
    </citation>
    <scope>NUCLEOTIDE SEQUENCE</scope>
</reference>
<organism evidence="2">
    <name type="scientific">freshwater metagenome</name>
    <dbReference type="NCBI Taxonomy" id="449393"/>
    <lineage>
        <taxon>unclassified sequences</taxon>
        <taxon>metagenomes</taxon>
        <taxon>ecological metagenomes</taxon>
    </lineage>
</organism>
<dbReference type="SUPFAM" id="SSF55961">
    <property type="entry name" value="Bet v1-like"/>
    <property type="match status" value="1"/>
</dbReference>
<dbReference type="Pfam" id="PF10604">
    <property type="entry name" value="Polyketide_cyc2"/>
    <property type="match status" value="1"/>
</dbReference>
<proteinExistence type="predicted"/>
<name>A0A6J7UTV7_9ZZZZ</name>
<dbReference type="CDD" id="cd07821">
    <property type="entry name" value="PYR_PYL_RCAR_like"/>
    <property type="match status" value="1"/>
</dbReference>
<dbReference type="InterPro" id="IPR019587">
    <property type="entry name" value="Polyketide_cyclase/dehydratase"/>
</dbReference>
<accession>A0A6J7UTV7</accession>
<dbReference type="EMBL" id="CAFBQW010000337">
    <property type="protein sequence ID" value="CAB5069373.1"/>
    <property type="molecule type" value="Genomic_DNA"/>
</dbReference>
<evidence type="ECO:0000313" key="1">
    <source>
        <dbReference type="EMBL" id="CAB4812549.1"/>
    </source>
</evidence>
<dbReference type="AlphaFoldDB" id="A0A6J7UTV7"/>